<keyword evidence="3 4" id="KW-0067">ATP-binding</keyword>
<name>A0A3N4RRQ6_9ACTN</name>
<dbReference type="GO" id="GO:0005524">
    <property type="term" value="F:ATP binding"/>
    <property type="evidence" value="ECO:0007669"/>
    <property type="project" value="UniProtKB-UniRule"/>
</dbReference>
<reference evidence="7 8" key="1">
    <citation type="submission" date="2018-11" db="EMBL/GenBank/DDBJ databases">
        <title>Sequencing the genomes of 1000 actinobacteria strains.</title>
        <authorList>
            <person name="Klenk H.-P."/>
        </authorList>
    </citation>
    <scope>NUCLEOTIDE SEQUENCE [LARGE SCALE GENOMIC DNA]</scope>
    <source>
        <strain evidence="7 8">DSM 44781</strain>
    </source>
</reference>
<dbReference type="InterPro" id="IPR011761">
    <property type="entry name" value="ATP-grasp"/>
</dbReference>
<evidence type="ECO:0000256" key="2">
    <source>
        <dbReference type="ARBA" id="ARBA00022741"/>
    </source>
</evidence>
<evidence type="ECO:0000256" key="1">
    <source>
        <dbReference type="ARBA" id="ARBA00022598"/>
    </source>
</evidence>
<dbReference type="PROSITE" id="PS50975">
    <property type="entry name" value="ATP_GRASP"/>
    <property type="match status" value="1"/>
</dbReference>
<dbReference type="AlphaFoldDB" id="A0A3N4RRQ6"/>
<keyword evidence="8" id="KW-1185">Reference proteome</keyword>
<dbReference type="Proteomes" id="UP000266906">
    <property type="component" value="Unassembled WGS sequence"/>
</dbReference>
<keyword evidence="1" id="KW-0436">Ligase</keyword>
<feature type="compositionally biased region" description="Low complexity" evidence="5">
    <location>
        <begin position="412"/>
        <end position="423"/>
    </location>
</feature>
<keyword evidence="2 4" id="KW-0547">Nucleotide-binding</keyword>
<accession>A0A3N4RRQ6</accession>
<feature type="domain" description="ATP-grasp" evidence="6">
    <location>
        <begin position="129"/>
        <end position="319"/>
    </location>
</feature>
<evidence type="ECO:0000259" key="6">
    <source>
        <dbReference type="PROSITE" id="PS50975"/>
    </source>
</evidence>
<feature type="region of interest" description="Disordered" evidence="5">
    <location>
        <begin position="409"/>
        <end position="430"/>
    </location>
</feature>
<dbReference type="RefSeq" id="WP_123820959.1">
    <property type="nucleotide sequence ID" value="NZ_RKQG01000002.1"/>
</dbReference>
<dbReference type="Gene3D" id="3.30.470.20">
    <property type="entry name" value="ATP-grasp fold, B domain"/>
    <property type="match status" value="1"/>
</dbReference>
<dbReference type="Pfam" id="PF18603">
    <property type="entry name" value="LAL_C2"/>
    <property type="match status" value="1"/>
</dbReference>
<dbReference type="GO" id="GO:0016874">
    <property type="term" value="F:ligase activity"/>
    <property type="evidence" value="ECO:0007669"/>
    <property type="project" value="UniProtKB-KW"/>
</dbReference>
<dbReference type="EMBL" id="RKQG01000002">
    <property type="protein sequence ID" value="RPE29550.1"/>
    <property type="molecule type" value="Genomic_DNA"/>
</dbReference>
<organism evidence="7 8">
    <name type="scientific">Kitasatospora cineracea</name>
    <dbReference type="NCBI Taxonomy" id="88074"/>
    <lineage>
        <taxon>Bacteria</taxon>
        <taxon>Bacillati</taxon>
        <taxon>Actinomycetota</taxon>
        <taxon>Actinomycetes</taxon>
        <taxon>Kitasatosporales</taxon>
        <taxon>Streptomycetaceae</taxon>
        <taxon>Kitasatospora</taxon>
    </lineage>
</organism>
<proteinExistence type="predicted"/>
<evidence type="ECO:0000313" key="8">
    <source>
        <dbReference type="Proteomes" id="UP000266906"/>
    </source>
</evidence>
<sequence>MTTTEGTPPQLLLVGGAAPNPLSVDVAVQTLAQARARGLRTHVTNQEATVAATPEVSGAADAASAVDFEDPAGSAKWAAARRAEGERFDVALAVREMAQVAAAEVAAELGAPGNPPEAVRRIRTKDACRAALTAAGFPQPAVRLCADEAGARAFLAQSTGPWVVKPRDAMGSQGVSRVDGPDGLAAAIGLLPNRNPFLVEEFVDGPEFSVEGLFLGGEPTVLAVTAKEKLPPPFFVEVAHVLPAALPEADRAEIDRQVRAALTALGLRFGAFHVELWLTARGVVLGEVHGRIGGGWIHTMLPHVFPGLEFFGHILDDALGRPVELPAAAPRAAASRFLAPGPGRLVAVEGWDEVLAHPGLLYAELTVRPGDVINPFRSGQDRVGAVVVGAGSPAAAERLARELADSVRFVTEEPSGAEPSGAESAEEAGA</sequence>
<evidence type="ECO:0000313" key="7">
    <source>
        <dbReference type="EMBL" id="RPE29550.1"/>
    </source>
</evidence>
<comment type="caution">
    <text evidence="7">The sequence shown here is derived from an EMBL/GenBank/DDBJ whole genome shotgun (WGS) entry which is preliminary data.</text>
</comment>
<protein>
    <submittedName>
        <fullName evidence="7">ATP-grasp domain-containing protein</fullName>
    </submittedName>
</protein>
<dbReference type="Pfam" id="PF13535">
    <property type="entry name" value="ATP-grasp_4"/>
    <property type="match status" value="1"/>
</dbReference>
<dbReference type="SUPFAM" id="SSF56059">
    <property type="entry name" value="Glutathione synthetase ATP-binding domain-like"/>
    <property type="match status" value="1"/>
</dbReference>
<dbReference type="PANTHER" id="PTHR43585">
    <property type="entry name" value="FUMIPYRROLE BIOSYNTHESIS PROTEIN C"/>
    <property type="match status" value="1"/>
</dbReference>
<gene>
    <name evidence="7" type="ORF">EDD38_6708</name>
</gene>
<dbReference type="PANTHER" id="PTHR43585:SF2">
    <property type="entry name" value="ATP-GRASP ENZYME FSQD"/>
    <property type="match status" value="1"/>
</dbReference>
<dbReference type="InterPro" id="IPR040570">
    <property type="entry name" value="LAL_C2"/>
</dbReference>
<evidence type="ECO:0000256" key="5">
    <source>
        <dbReference type="SAM" id="MobiDB-lite"/>
    </source>
</evidence>
<dbReference type="GO" id="GO:0046872">
    <property type="term" value="F:metal ion binding"/>
    <property type="evidence" value="ECO:0007669"/>
    <property type="project" value="InterPro"/>
</dbReference>
<evidence type="ECO:0000256" key="4">
    <source>
        <dbReference type="PROSITE-ProRule" id="PRU00409"/>
    </source>
</evidence>
<evidence type="ECO:0000256" key="3">
    <source>
        <dbReference type="ARBA" id="ARBA00022840"/>
    </source>
</evidence>
<dbReference type="InterPro" id="IPR052032">
    <property type="entry name" value="ATP-dep_AA_Ligase"/>
</dbReference>